<accession>A0ABR2GSZ0</accession>
<evidence type="ECO:0000313" key="9">
    <source>
        <dbReference type="EMBL" id="KAK8837059.1"/>
    </source>
</evidence>
<comment type="catalytic activity">
    <reaction evidence="1">
        <text>Hydrolysis of terminal non-reducing N-acetyl-D-hexosamine residues in N-acetyl-beta-D-hexosaminides.</text>
        <dbReference type="EC" id="3.2.1.52"/>
    </reaction>
</comment>
<keyword evidence="10" id="KW-1185">Reference proteome</keyword>
<feature type="domain" description="Glycoside hydrolase family 20 catalytic" evidence="7">
    <location>
        <begin position="149"/>
        <end position="494"/>
    </location>
</feature>
<keyword evidence="6" id="KW-0732">Signal</keyword>
<dbReference type="EC" id="3.2.1.52" evidence="3"/>
<dbReference type="InterPro" id="IPR029018">
    <property type="entry name" value="Hex-like_dom2"/>
</dbReference>
<dbReference type="Gene3D" id="3.30.379.10">
    <property type="entry name" value="Chitobiase/beta-hexosaminidase domain 2-like"/>
    <property type="match status" value="1"/>
</dbReference>
<gene>
    <name evidence="9" type="ORF">M9Y10_037108</name>
</gene>
<keyword evidence="4" id="KW-0378">Hydrolase</keyword>
<feature type="chain" id="PRO_5047128610" description="beta-N-acetylhexosaminidase" evidence="6">
    <location>
        <begin position="17"/>
        <end position="657"/>
    </location>
</feature>
<dbReference type="PANTHER" id="PTHR22600:SF57">
    <property type="entry name" value="BETA-N-ACETYLHEXOSAMINIDASE"/>
    <property type="match status" value="1"/>
</dbReference>
<evidence type="ECO:0000256" key="6">
    <source>
        <dbReference type="SAM" id="SignalP"/>
    </source>
</evidence>
<evidence type="ECO:0000313" key="10">
    <source>
        <dbReference type="Proteomes" id="UP001470230"/>
    </source>
</evidence>
<dbReference type="Gene3D" id="3.20.20.80">
    <property type="entry name" value="Glycosidases"/>
    <property type="match status" value="1"/>
</dbReference>
<evidence type="ECO:0000256" key="4">
    <source>
        <dbReference type="ARBA" id="ARBA00022801"/>
    </source>
</evidence>
<dbReference type="Proteomes" id="UP001470230">
    <property type="component" value="Unassembled WGS sequence"/>
</dbReference>
<organism evidence="9 10">
    <name type="scientific">Tritrichomonas musculus</name>
    <dbReference type="NCBI Taxonomy" id="1915356"/>
    <lineage>
        <taxon>Eukaryota</taxon>
        <taxon>Metamonada</taxon>
        <taxon>Parabasalia</taxon>
        <taxon>Tritrichomonadida</taxon>
        <taxon>Tritrichomonadidae</taxon>
        <taxon>Tritrichomonas</taxon>
    </lineage>
</organism>
<evidence type="ECO:0000256" key="2">
    <source>
        <dbReference type="ARBA" id="ARBA00006285"/>
    </source>
</evidence>
<evidence type="ECO:0000256" key="1">
    <source>
        <dbReference type="ARBA" id="ARBA00001231"/>
    </source>
</evidence>
<keyword evidence="5" id="KW-0326">Glycosidase</keyword>
<dbReference type="InterPro" id="IPR015883">
    <property type="entry name" value="Glyco_hydro_20_cat"/>
</dbReference>
<evidence type="ECO:0000256" key="5">
    <source>
        <dbReference type="ARBA" id="ARBA00023295"/>
    </source>
</evidence>
<evidence type="ECO:0000259" key="8">
    <source>
        <dbReference type="Pfam" id="PF02838"/>
    </source>
</evidence>
<dbReference type="InterPro" id="IPR015882">
    <property type="entry name" value="HEX_bac_N"/>
</dbReference>
<proteinExistence type="inferred from homology"/>
<reference evidence="9 10" key="1">
    <citation type="submission" date="2024-04" db="EMBL/GenBank/DDBJ databases">
        <title>Tritrichomonas musculus Genome.</title>
        <authorList>
            <person name="Alves-Ferreira E."/>
            <person name="Grigg M."/>
            <person name="Lorenzi H."/>
            <person name="Galac M."/>
        </authorList>
    </citation>
    <scope>NUCLEOTIDE SEQUENCE [LARGE SCALE GENOMIC DNA]</scope>
    <source>
        <strain evidence="9 10">EAF2021</strain>
    </source>
</reference>
<dbReference type="InterPro" id="IPR025705">
    <property type="entry name" value="Beta_hexosaminidase_sua/sub"/>
</dbReference>
<name>A0ABR2GSZ0_9EUKA</name>
<dbReference type="Pfam" id="PF00728">
    <property type="entry name" value="Glyco_hydro_20"/>
    <property type="match status" value="1"/>
</dbReference>
<dbReference type="PANTHER" id="PTHR22600">
    <property type="entry name" value="BETA-HEXOSAMINIDASE"/>
    <property type="match status" value="1"/>
</dbReference>
<dbReference type="SUPFAM" id="SSF51445">
    <property type="entry name" value="(Trans)glycosidases"/>
    <property type="match status" value="1"/>
</dbReference>
<sequence>MFLLLLSLAYSHLTHIIPKAYFSAEISGEPWKLVEGLQIGIDPSLGSFAQEDTEFFVESIYIPTGIRLQIVKSTDVKLGIQVIPSKDQFYRINMSPDIVEIQASNHEQLFYAYQSLLQLLPPQIYCNKKVENPPEWVAPCTLVEDRPRFQWRGVMIDVCRHFFDVDTIKSIIDGMSHYKLNVLHFHLTEDQGWRLEMRNFPNLTLYGSKRDGSPKHHDAGHLDGIPYGPFYYSEEDIKEIIEYGRVRCVNIIPEIEMPGHALSLLAGYPQYSCTGGPFKPRCFWGVEQDIICAGNDEAIAFLERVLDDVLEMFDSVFIHCGGDECPRTRWQTCPKCQKRIKDEGLKNEDQLQCWFTQHFAKYLESKGRRLIGWDEILSGDLPFPESTVVMSWRGVSGGQKAAKLGHDVVMSPNTNLYLDYWQFAAPEPYEYIGGLVTAYNIYHYEPTAGLDEQYHKNILGIQGNLWSEYVWERSDCQYKLFPRILSVAETAWSDVELRDWPRFMMFYTRHHKDALAAMGVVDAGLQYGTLGKWDEGDLPVSKWVSVEFPVDDCLNQKGTIEAGFIYRSGMDTKVRNVKFLFDGAVVAEDNHEGLVAEFAVKNIYTFNTDKKPSGKISIQAEMMCENNDNCAGTIYVYCVQMVNNEKDREAPLRNYDF</sequence>
<feature type="domain" description="Beta-hexosaminidase bacterial type N-terminal" evidence="8">
    <location>
        <begin position="28"/>
        <end position="145"/>
    </location>
</feature>
<dbReference type="CDD" id="cd06563">
    <property type="entry name" value="GH20_chitobiase-like"/>
    <property type="match status" value="1"/>
</dbReference>
<dbReference type="InterPro" id="IPR017853">
    <property type="entry name" value="GH"/>
</dbReference>
<protein>
    <recommendedName>
        <fullName evidence="3">beta-N-acetylhexosaminidase</fullName>
        <ecNumber evidence="3">3.2.1.52</ecNumber>
    </recommendedName>
</protein>
<comment type="similarity">
    <text evidence="2">Belongs to the glycosyl hydrolase 20 family.</text>
</comment>
<dbReference type="Pfam" id="PF02838">
    <property type="entry name" value="Glyco_hydro_20b"/>
    <property type="match status" value="1"/>
</dbReference>
<dbReference type="SUPFAM" id="SSF55545">
    <property type="entry name" value="beta-N-acetylhexosaminidase-like domain"/>
    <property type="match status" value="1"/>
</dbReference>
<dbReference type="EMBL" id="JAPFFF010000062">
    <property type="protein sequence ID" value="KAK8837059.1"/>
    <property type="molecule type" value="Genomic_DNA"/>
</dbReference>
<dbReference type="PRINTS" id="PR00738">
    <property type="entry name" value="GLHYDRLASE20"/>
</dbReference>
<feature type="signal peptide" evidence="6">
    <location>
        <begin position="1"/>
        <end position="16"/>
    </location>
</feature>
<comment type="caution">
    <text evidence="9">The sequence shown here is derived from an EMBL/GenBank/DDBJ whole genome shotgun (WGS) entry which is preliminary data.</text>
</comment>
<evidence type="ECO:0000259" key="7">
    <source>
        <dbReference type="Pfam" id="PF00728"/>
    </source>
</evidence>
<evidence type="ECO:0000256" key="3">
    <source>
        <dbReference type="ARBA" id="ARBA00012663"/>
    </source>
</evidence>